<evidence type="ECO:0000313" key="2">
    <source>
        <dbReference type="EMBL" id="ERJ13509.1"/>
    </source>
</evidence>
<reference evidence="2 3" key="1">
    <citation type="journal article" date="2011" name="J. Bacteriol.">
        <title>Genome sequence of Haloplasma contractile, an unusual contractile bacterium from a deep-sea anoxic brine lake.</title>
        <authorList>
            <person name="Antunes A."/>
            <person name="Alam I."/>
            <person name="El Dorry H."/>
            <person name="Siam R."/>
            <person name="Robertson A."/>
            <person name="Bajic V.B."/>
            <person name="Stingl U."/>
        </authorList>
    </citation>
    <scope>NUCLEOTIDE SEQUENCE [LARGE SCALE GENOMIC DNA]</scope>
    <source>
        <strain evidence="2 3">SSD-17B</strain>
    </source>
</reference>
<dbReference type="InParanoid" id="U2FRC7"/>
<dbReference type="eggNOG" id="ENOG5031ESW">
    <property type="taxonomic scope" value="Bacteria"/>
</dbReference>
<evidence type="ECO:0000313" key="3">
    <source>
        <dbReference type="Proteomes" id="UP000005707"/>
    </source>
</evidence>
<keyword evidence="3" id="KW-1185">Reference proteome</keyword>
<organism evidence="2 3">
    <name type="scientific">Haloplasma contractile SSD-17B</name>
    <dbReference type="NCBI Taxonomy" id="1033810"/>
    <lineage>
        <taxon>Bacteria</taxon>
        <taxon>Bacillati</taxon>
        <taxon>Mycoplasmatota</taxon>
        <taxon>Mollicutes</taxon>
        <taxon>Haloplasmatales</taxon>
        <taxon>Haloplasmataceae</taxon>
        <taxon>Haloplasma</taxon>
    </lineage>
</organism>
<protein>
    <submittedName>
        <fullName evidence="2">Small acid-soluble spore protein I</fullName>
    </submittedName>
</protein>
<dbReference type="RefSeq" id="WP_008826385.1">
    <property type="nucleotide sequence ID" value="NZ_AFNU02000001.1"/>
</dbReference>
<gene>
    <name evidence="2" type="primary">sspI</name>
    <name evidence="2" type="ORF">HLPCO_000160</name>
</gene>
<sequence>MNIDIRKAVLANLNNANYDEVRETVEDAISTREEKTLPGLGVLFEVMYNGGSKDEKEELINKIVNNLKTS</sequence>
<dbReference type="Pfam" id="PF14098">
    <property type="entry name" value="SSPI"/>
    <property type="match status" value="1"/>
</dbReference>
<dbReference type="AlphaFoldDB" id="U2FRC7"/>
<proteinExistence type="inferred from homology"/>
<dbReference type="NCBIfam" id="TIGR03092">
    <property type="entry name" value="SASP_sspI"/>
    <property type="match status" value="1"/>
</dbReference>
<accession>U2FRC7</accession>
<name>U2FRC7_9MOLU</name>
<comment type="caution">
    <text evidence="2">The sequence shown here is derived from an EMBL/GenBank/DDBJ whole genome shotgun (WGS) entry which is preliminary data.</text>
</comment>
<dbReference type="STRING" id="1033810.HLPCO_000160"/>
<dbReference type="GO" id="GO:0030436">
    <property type="term" value="P:asexual sporulation"/>
    <property type="evidence" value="ECO:0007669"/>
    <property type="project" value="InterPro"/>
</dbReference>
<dbReference type="HAMAP" id="MF_00669">
    <property type="entry name" value="SspI"/>
    <property type="match status" value="1"/>
</dbReference>
<dbReference type="InterPro" id="IPR017525">
    <property type="entry name" value="SspI"/>
</dbReference>
<dbReference type="EMBL" id="AFNU02000001">
    <property type="protein sequence ID" value="ERJ13509.1"/>
    <property type="molecule type" value="Genomic_DNA"/>
</dbReference>
<reference evidence="2 3" key="2">
    <citation type="journal article" date="2013" name="PLoS ONE">
        <title>INDIGO - INtegrated Data Warehouse of MIcrobial GenOmes with Examples from the Red Sea Extremophiles.</title>
        <authorList>
            <person name="Alam I."/>
            <person name="Antunes A."/>
            <person name="Kamau A.A."/>
            <person name="Ba Alawi W."/>
            <person name="Kalkatawi M."/>
            <person name="Stingl U."/>
            <person name="Bajic V.B."/>
        </authorList>
    </citation>
    <scope>NUCLEOTIDE SEQUENCE [LARGE SCALE GENOMIC DNA]</scope>
    <source>
        <strain evidence="2 3">SSD-17B</strain>
    </source>
</reference>
<dbReference type="Proteomes" id="UP000005707">
    <property type="component" value="Unassembled WGS sequence"/>
</dbReference>
<dbReference type="GO" id="GO:0030435">
    <property type="term" value="P:sporulation resulting in formation of a cellular spore"/>
    <property type="evidence" value="ECO:0007669"/>
    <property type="project" value="UniProtKB-KW"/>
</dbReference>
<keyword evidence="1" id="KW-0749">Sporulation</keyword>
<dbReference type="FunCoup" id="U2FRC7">
    <property type="interactions" value="70"/>
</dbReference>
<dbReference type="OrthoDB" id="2453696at2"/>
<evidence type="ECO:0000256" key="1">
    <source>
        <dbReference type="ARBA" id="ARBA00022969"/>
    </source>
</evidence>